<dbReference type="InterPro" id="IPR050072">
    <property type="entry name" value="Peptidase_M20A"/>
</dbReference>
<dbReference type="PIRSF" id="PIRSF037238">
    <property type="entry name" value="Carboxypeptidase_G2"/>
    <property type="match status" value="1"/>
</dbReference>
<evidence type="ECO:0000313" key="8">
    <source>
        <dbReference type="Proteomes" id="UP000203589"/>
    </source>
</evidence>
<name>A0A222EBV1_9RHOB</name>
<dbReference type="Pfam" id="PF01546">
    <property type="entry name" value="Peptidase_M20"/>
    <property type="match status" value="1"/>
</dbReference>
<dbReference type="InterPro" id="IPR001261">
    <property type="entry name" value="ArgE/DapE_CS"/>
</dbReference>
<proteinExistence type="predicted"/>
<keyword evidence="8" id="KW-1185">Reference proteome</keyword>
<evidence type="ECO:0000259" key="6">
    <source>
        <dbReference type="Pfam" id="PF07687"/>
    </source>
</evidence>
<evidence type="ECO:0000256" key="4">
    <source>
        <dbReference type="ARBA" id="ARBA00022833"/>
    </source>
</evidence>
<protein>
    <submittedName>
        <fullName evidence="7">Carboxypeptidase G2</fullName>
        <ecNumber evidence="7">3.4.17.11</ecNumber>
    </submittedName>
</protein>
<dbReference type="PANTHER" id="PTHR43808">
    <property type="entry name" value="ACETYLORNITHINE DEACETYLASE"/>
    <property type="match status" value="1"/>
</dbReference>
<evidence type="ECO:0000256" key="5">
    <source>
        <dbReference type="PIRSR" id="PIRSR037238-1"/>
    </source>
</evidence>
<keyword evidence="7" id="KW-0121">Carboxypeptidase</keyword>
<keyword evidence="4" id="KW-0862">Zinc</keyword>
<dbReference type="Gene3D" id="3.30.70.360">
    <property type="match status" value="1"/>
</dbReference>
<organism evidence="7 8">
    <name type="scientific">Antarctobacter heliothermus</name>
    <dbReference type="NCBI Taxonomy" id="74033"/>
    <lineage>
        <taxon>Bacteria</taxon>
        <taxon>Pseudomonadati</taxon>
        <taxon>Pseudomonadota</taxon>
        <taxon>Alphaproteobacteria</taxon>
        <taxon>Rhodobacterales</taxon>
        <taxon>Roseobacteraceae</taxon>
        <taxon>Antarctobacter</taxon>
    </lineage>
</organism>
<dbReference type="GO" id="GO:0046872">
    <property type="term" value="F:metal ion binding"/>
    <property type="evidence" value="ECO:0007669"/>
    <property type="project" value="UniProtKB-KW"/>
</dbReference>
<keyword evidence="3 7" id="KW-0378">Hydrolase</keyword>
<dbReference type="CDD" id="cd03885">
    <property type="entry name" value="M20_CPDG2"/>
    <property type="match status" value="1"/>
</dbReference>
<dbReference type="EMBL" id="CP022542">
    <property type="protein sequence ID" value="ASP23667.1"/>
    <property type="molecule type" value="Genomic_DNA"/>
</dbReference>
<dbReference type="Proteomes" id="UP000203589">
    <property type="component" value="Plasmid pSMS3-2"/>
</dbReference>
<accession>A0A222EBV1</accession>
<dbReference type="SUPFAM" id="SSF55031">
    <property type="entry name" value="Bacterial exopeptidase dimerisation domain"/>
    <property type="match status" value="1"/>
</dbReference>
<keyword evidence="7" id="KW-0645">Protease</keyword>
<keyword evidence="2" id="KW-0479">Metal-binding</keyword>
<dbReference type="InterPro" id="IPR011650">
    <property type="entry name" value="Peptidase_M20_dimer"/>
</dbReference>
<feature type="active site" description="Proton acceptor" evidence="5">
    <location>
        <position position="152"/>
    </location>
</feature>
<dbReference type="RefSeq" id="WP_094037725.1">
    <property type="nucleotide sequence ID" value="NZ_CP022542.1"/>
</dbReference>
<evidence type="ECO:0000313" key="7">
    <source>
        <dbReference type="EMBL" id="ASP23667.1"/>
    </source>
</evidence>
<dbReference type="OrthoDB" id="9776600at2"/>
<dbReference type="GO" id="GO:0004180">
    <property type="term" value="F:carboxypeptidase activity"/>
    <property type="evidence" value="ECO:0007669"/>
    <property type="project" value="UniProtKB-KW"/>
</dbReference>
<dbReference type="EC" id="3.4.17.11" evidence="7"/>
<evidence type="ECO:0000256" key="3">
    <source>
        <dbReference type="ARBA" id="ARBA00022801"/>
    </source>
</evidence>
<dbReference type="PROSITE" id="PS00758">
    <property type="entry name" value="ARGE_DAPE_CPG2_1"/>
    <property type="match status" value="1"/>
</dbReference>
<dbReference type="KEGG" id="aht:ANTHELSMS3_04769"/>
<sequence length="387" mass="40794">MQDSEQAAREVTDWLAGQETAMANLLGRIVDIDSGSHDKPGIDRVVATLDDFLTSHGIATDTLPQERNGNVLRARIGPRANTGAVLLSGHCDTVFPKGEASRRPFTIRDGRAYGPGVADMKAGLVMNCFVLAALARRGDLAVPVAGLFTGDEEIGSPASKDIIRAEARGARAVFNAEPGRPGGEVVTGRRACLFVHLKITGRAAHSGANIQAGRSALQELAEKIIRLHALTDMSRNISVNVGLASGGQSANTVAPDATAVFDVRYADPFDRAPLMQEIEHILQSSYLPGTSTEYVVKGEFPPFAQSEGSRALFETYRAGAQSEGVDIKGVYTLGGADSGFAAETGAATLCGTGPVGGNYHSPDEYIEMPSLLQRTSILGRTIITMTA</sequence>
<evidence type="ECO:0000256" key="1">
    <source>
        <dbReference type="ARBA" id="ARBA00001947"/>
    </source>
</evidence>
<reference evidence="7 8" key="1">
    <citation type="submission" date="2017-07" db="EMBL/GenBank/DDBJ databases">
        <title>Genome Sequence of Antarctobacter heliothermus Strain SMS3 Isolated from a culture of the Diatom Skeletonema marinoi.</title>
        <authorList>
            <person name="Topel M."/>
            <person name="Pinder M.I.M."/>
            <person name="Johansson O.N."/>
            <person name="Kourtchenko O."/>
            <person name="Godhe A."/>
            <person name="Clarke A.K."/>
        </authorList>
    </citation>
    <scope>NUCLEOTIDE SEQUENCE [LARGE SCALE GENOMIC DNA]</scope>
    <source>
        <strain evidence="7 8">SMS3</strain>
        <plasmid evidence="8">Plasmid psms3-2</plasmid>
    </source>
</reference>
<evidence type="ECO:0000256" key="2">
    <source>
        <dbReference type="ARBA" id="ARBA00022723"/>
    </source>
</evidence>
<feature type="domain" description="Peptidase M20 dimerisation" evidence="6">
    <location>
        <begin position="188"/>
        <end position="288"/>
    </location>
</feature>
<dbReference type="InterPro" id="IPR036264">
    <property type="entry name" value="Bact_exopeptidase_dim_dom"/>
</dbReference>
<keyword evidence="7" id="KW-0614">Plasmid</keyword>
<gene>
    <name evidence="7" type="primary">cpg2</name>
    <name evidence="7" type="ORF">ANTHELSMS3_04769</name>
</gene>
<dbReference type="PANTHER" id="PTHR43808:SF9">
    <property type="entry name" value="BLL0789 PROTEIN"/>
    <property type="match status" value="1"/>
</dbReference>
<dbReference type="InterPro" id="IPR002933">
    <property type="entry name" value="Peptidase_M20"/>
</dbReference>
<dbReference type="Gene3D" id="3.40.630.10">
    <property type="entry name" value="Zn peptidases"/>
    <property type="match status" value="1"/>
</dbReference>
<geneLocation type="plasmid" evidence="8">
    <name>psms3-2</name>
</geneLocation>
<feature type="active site" evidence="5">
    <location>
        <position position="92"/>
    </location>
</feature>
<dbReference type="InterPro" id="IPR017150">
    <property type="entry name" value="Pept_M20_glutamate_carboxypep"/>
</dbReference>
<comment type="cofactor">
    <cofactor evidence="1">
        <name>Zn(2+)</name>
        <dbReference type="ChEBI" id="CHEBI:29105"/>
    </cofactor>
</comment>
<dbReference type="AlphaFoldDB" id="A0A222EBV1"/>
<dbReference type="SUPFAM" id="SSF53187">
    <property type="entry name" value="Zn-dependent exopeptidases"/>
    <property type="match status" value="1"/>
</dbReference>
<dbReference type="Pfam" id="PF07687">
    <property type="entry name" value="M20_dimer"/>
    <property type="match status" value="1"/>
</dbReference>